<dbReference type="KEGG" id="pmal:PMUG01_07010400"/>
<evidence type="ECO:0000256" key="1">
    <source>
        <dbReference type="SAM" id="Phobius"/>
    </source>
</evidence>
<sequence length="294" mass="35008">MEKNIKSLLFINVASFIFLICIWNFTNDMCLLNKCLDEYRNHDKKLCRKTFRLLANCKGDNYSAMIGLKKEMPNNTVKEKKDIYIYENESKKEMKQTNRNLLSTYVENKQDMKNKSCIFETRKYSRLEKKIFKELDYEYFLKNNRTISDKLYKKIMRKKCGKRFSLPLLLLSLLLVSLILDLSCGFGLVRGLYEVIFHFSSPVSTTFGTRVNIVISPIIRSLYDSLTNSPFKWLFDNIVYIEEKKRHVNYCVSNFFSFIIYVIPFIILGVTLILALVYYHKKVKKFEKIKFRKR</sequence>
<proteinExistence type="predicted"/>
<evidence type="ECO:0000313" key="3">
    <source>
        <dbReference type="Proteomes" id="UP000219813"/>
    </source>
</evidence>
<reference evidence="2 3" key="1">
    <citation type="submission" date="2016-06" db="EMBL/GenBank/DDBJ databases">
        <authorList>
            <consortium name="Pathogen Informatics"/>
        </authorList>
    </citation>
    <scope>NUCLEOTIDE SEQUENCE [LARGE SCALE GENOMIC DNA]</scope>
</reference>
<accession>A0A1D3JLV3</accession>
<dbReference type="Proteomes" id="UP000219813">
    <property type="component" value="Chromosome 7"/>
</dbReference>
<keyword evidence="1" id="KW-0812">Transmembrane</keyword>
<feature type="transmembrane region" description="Helical" evidence="1">
    <location>
        <begin position="255"/>
        <end position="279"/>
    </location>
</feature>
<protein>
    <submittedName>
        <fullName evidence="2">Fam-l protein</fullName>
    </submittedName>
</protein>
<keyword evidence="3" id="KW-1185">Reference proteome</keyword>
<gene>
    <name evidence="2" type="primary">PmUG01_07010400</name>
    <name evidence="2" type="ORF">PMUG01_07010400</name>
</gene>
<dbReference type="RefSeq" id="XP_028860589.1">
    <property type="nucleotide sequence ID" value="XM_029003840.1"/>
</dbReference>
<dbReference type="EMBL" id="LT594628">
    <property type="protein sequence ID" value="SBT87640.1"/>
    <property type="molecule type" value="Genomic_DNA"/>
</dbReference>
<dbReference type="Pfam" id="PF12420">
    <property type="entry name" value="DUF3671"/>
    <property type="match status" value="1"/>
</dbReference>
<dbReference type="AlphaFoldDB" id="A0A1D3JLV3"/>
<feature type="transmembrane region" description="Helical" evidence="1">
    <location>
        <begin position="164"/>
        <end position="189"/>
    </location>
</feature>
<organism evidence="2 3">
    <name type="scientific">Plasmodium malariae</name>
    <dbReference type="NCBI Taxonomy" id="5858"/>
    <lineage>
        <taxon>Eukaryota</taxon>
        <taxon>Sar</taxon>
        <taxon>Alveolata</taxon>
        <taxon>Apicomplexa</taxon>
        <taxon>Aconoidasida</taxon>
        <taxon>Haemosporida</taxon>
        <taxon>Plasmodiidae</taxon>
        <taxon>Plasmodium</taxon>
        <taxon>Plasmodium (Plasmodium)</taxon>
    </lineage>
</organism>
<feature type="transmembrane region" description="Helical" evidence="1">
    <location>
        <begin position="6"/>
        <end position="25"/>
    </location>
</feature>
<keyword evidence="1" id="KW-0472">Membrane</keyword>
<evidence type="ECO:0000313" key="2">
    <source>
        <dbReference type="EMBL" id="SBT87640.1"/>
    </source>
</evidence>
<name>A0A1D3JLV3_PLAMA</name>
<dbReference type="VEuPathDB" id="PlasmoDB:PmUG01_07010400"/>
<keyword evidence="1" id="KW-1133">Transmembrane helix</keyword>
<dbReference type="InterPro" id="IPR022139">
    <property type="entry name" value="Fam-L/Fam-M-like_plasmodium"/>
</dbReference>
<dbReference type="GeneID" id="39867665"/>